<keyword evidence="3 4" id="KW-0472">Membrane</keyword>
<evidence type="ECO:0000256" key="1">
    <source>
        <dbReference type="ARBA" id="ARBA00022692"/>
    </source>
</evidence>
<proteinExistence type="inferred from homology"/>
<evidence type="ECO:0000313" key="6">
    <source>
        <dbReference type="Proteomes" id="UP000494206"/>
    </source>
</evidence>
<evidence type="ECO:0000256" key="2">
    <source>
        <dbReference type="ARBA" id="ARBA00022989"/>
    </source>
</evidence>
<keyword evidence="4" id="KW-0406">Ion transport</keyword>
<comment type="subcellular location">
    <subcellularLocation>
        <location evidence="4">Membrane</location>
        <topology evidence="4">Multi-pass membrane protein</topology>
    </subcellularLocation>
</comment>
<dbReference type="GO" id="GO:0005375">
    <property type="term" value="F:copper ion transmembrane transporter activity"/>
    <property type="evidence" value="ECO:0007669"/>
    <property type="project" value="UniProtKB-UniRule"/>
</dbReference>
<dbReference type="PANTHER" id="PTHR12483:SF115">
    <property type="entry name" value="COPPER TRANSPORT PROTEIN"/>
    <property type="match status" value="1"/>
</dbReference>
<dbReference type="EMBL" id="CADEPM010000006">
    <property type="protein sequence ID" value="CAB3408003.1"/>
    <property type="molecule type" value="Genomic_DNA"/>
</dbReference>
<feature type="transmembrane region" description="Helical" evidence="4">
    <location>
        <begin position="89"/>
        <end position="112"/>
    </location>
</feature>
<keyword evidence="6" id="KW-1185">Reference proteome</keyword>
<evidence type="ECO:0000256" key="3">
    <source>
        <dbReference type="ARBA" id="ARBA00023136"/>
    </source>
</evidence>
<feature type="transmembrane region" description="Helical" evidence="4">
    <location>
        <begin position="49"/>
        <end position="69"/>
    </location>
</feature>
<sequence length="142" mass="16397">MDDELIGMKMDMTTAKGKTTEHYMWMWFHTKLQDTVLFSGWNVTDVGSLLWTCAIIIVAGILVESIKYLRFIIQKKQKKSRDPKYINRLFSGAHFAQTLLFLLQLGLGYMLMLIFMTFSIWLGLAVCIGLTAGYLIFGYHMH</sequence>
<name>A0A8S1F2H8_9PELO</name>
<dbReference type="OrthoDB" id="161814at2759"/>
<reference evidence="5 6" key="1">
    <citation type="submission" date="2020-04" db="EMBL/GenBank/DDBJ databases">
        <authorList>
            <person name="Laetsch R D."/>
            <person name="Stevens L."/>
            <person name="Kumar S."/>
            <person name="Blaxter L. M."/>
        </authorList>
    </citation>
    <scope>NUCLEOTIDE SEQUENCE [LARGE SCALE GENOMIC DNA]</scope>
</reference>
<feature type="transmembrane region" description="Helical" evidence="4">
    <location>
        <begin position="118"/>
        <end position="137"/>
    </location>
</feature>
<gene>
    <name evidence="5" type="ORF">CBOVIS_LOCUS9841</name>
</gene>
<dbReference type="InterPro" id="IPR007274">
    <property type="entry name" value="Cop_transporter"/>
</dbReference>
<dbReference type="AlphaFoldDB" id="A0A8S1F2H8"/>
<dbReference type="PANTHER" id="PTHR12483">
    <property type="entry name" value="SOLUTE CARRIER FAMILY 31 COPPER TRANSPORTERS"/>
    <property type="match status" value="1"/>
</dbReference>
<keyword evidence="4" id="KW-0186">Copper</keyword>
<comment type="similarity">
    <text evidence="4">Belongs to the copper transporter (Ctr) (TC 1.A.56) family. SLC31A subfamily.</text>
</comment>
<dbReference type="GO" id="GO:0016020">
    <property type="term" value="C:membrane"/>
    <property type="evidence" value="ECO:0007669"/>
    <property type="project" value="UniProtKB-SubCell"/>
</dbReference>
<keyword evidence="1 4" id="KW-0812">Transmembrane</keyword>
<accession>A0A8S1F2H8</accession>
<evidence type="ECO:0000256" key="4">
    <source>
        <dbReference type="RuleBase" id="RU367022"/>
    </source>
</evidence>
<evidence type="ECO:0000313" key="5">
    <source>
        <dbReference type="EMBL" id="CAB3408003.1"/>
    </source>
</evidence>
<protein>
    <recommendedName>
        <fullName evidence="4">Copper transport protein</fullName>
    </recommendedName>
</protein>
<keyword evidence="4" id="KW-0187">Copper transport</keyword>
<organism evidence="5 6">
    <name type="scientific">Caenorhabditis bovis</name>
    <dbReference type="NCBI Taxonomy" id="2654633"/>
    <lineage>
        <taxon>Eukaryota</taxon>
        <taxon>Metazoa</taxon>
        <taxon>Ecdysozoa</taxon>
        <taxon>Nematoda</taxon>
        <taxon>Chromadorea</taxon>
        <taxon>Rhabditida</taxon>
        <taxon>Rhabditina</taxon>
        <taxon>Rhabditomorpha</taxon>
        <taxon>Rhabditoidea</taxon>
        <taxon>Rhabditidae</taxon>
        <taxon>Peloderinae</taxon>
        <taxon>Caenorhabditis</taxon>
    </lineage>
</organism>
<comment type="caution">
    <text evidence="5">The sequence shown here is derived from an EMBL/GenBank/DDBJ whole genome shotgun (WGS) entry which is preliminary data.</text>
</comment>
<keyword evidence="2 4" id="KW-1133">Transmembrane helix</keyword>
<dbReference type="Pfam" id="PF04145">
    <property type="entry name" value="Ctr"/>
    <property type="match status" value="1"/>
</dbReference>
<dbReference type="Proteomes" id="UP000494206">
    <property type="component" value="Unassembled WGS sequence"/>
</dbReference>
<keyword evidence="4" id="KW-0813">Transport</keyword>